<reference evidence="14" key="1">
    <citation type="submission" date="2020-02" db="EMBL/GenBank/DDBJ databases">
        <authorList>
            <person name="Palmer J.M."/>
        </authorList>
    </citation>
    <scope>NUCLEOTIDE SEQUENCE</scope>
    <source>
        <strain evidence="14">EPUS1.4</strain>
        <tissue evidence="14">Thallus</tissue>
    </source>
</reference>
<dbReference type="PROSITE" id="PS51450">
    <property type="entry name" value="LRR"/>
    <property type="match status" value="1"/>
</dbReference>
<organism evidence="14 15">
    <name type="scientific">Endocarpon pusillum</name>
    <dbReference type="NCBI Taxonomy" id="364733"/>
    <lineage>
        <taxon>Eukaryota</taxon>
        <taxon>Fungi</taxon>
        <taxon>Dikarya</taxon>
        <taxon>Ascomycota</taxon>
        <taxon>Pezizomycotina</taxon>
        <taxon>Eurotiomycetes</taxon>
        <taxon>Chaetothyriomycetidae</taxon>
        <taxon>Verrucariales</taxon>
        <taxon>Verrucariaceae</taxon>
        <taxon>Endocarpon</taxon>
    </lineage>
</organism>
<keyword evidence="3" id="KW-0813">Transport</keyword>
<evidence type="ECO:0000256" key="1">
    <source>
        <dbReference type="ARBA" id="ARBA00004123"/>
    </source>
</evidence>
<dbReference type="SUPFAM" id="SSF46934">
    <property type="entry name" value="UBA-like"/>
    <property type="match status" value="1"/>
</dbReference>
<feature type="domain" description="NTF2" evidence="12">
    <location>
        <begin position="400"/>
        <end position="579"/>
    </location>
</feature>
<evidence type="ECO:0000313" key="14">
    <source>
        <dbReference type="EMBL" id="KAF7503067.1"/>
    </source>
</evidence>
<proteinExistence type="inferred from homology"/>
<gene>
    <name evidence="14" type="ORF">GJ744_004349</name>
</gene>
<dbReference type="InterPro" id="IPR032710">
    <property type="entry name" value="NTF2-like_dom_sf"/>
</dbReference>
<evidence type="ECO:0000259" key="12">
    <source>
        <dbReference type="PROSITE" id="PS50177"/>
    </source>
</evidence>
<keyword evidence="7" id="KW-0509">mRNA transport</keyword>
<dbReference type="FunFam" id="3.10.450.50:FF:000013">
    <property type="entry name" value="mRNA export factor mex67"/>
    <property type="match status" value="1"/>
</dbReference>
<evidence type="ECO:0000256" key="4">
    <source>
        <dbReference type="ARBA" id="ARBA00022490"/>
    </source>
</evidence>
<evidence type="ECO:0000259" key="13">
    <source>
        <dbReference type="PROSITE" id="PS51281"/>
    </source>
</evidence>
<dbReference type="PROSITE" id="PS50177">
    <property type="entry name" value="NTF2_DOMAIN"/>
    <property type="match status" value="1"/>
</dbReference>
<dbReference type="SUPFAM" id="SSF54427">
    <property type="entry name" value="NTF2-like"/>
    <property type="match status" value="1"/>
</dbReference>
<comment type="subcellular location">
    <subcellularLocation>
        <location evidence="1">Nucleus</location>
    </subcellularLocation>
</comment>
<dbReference type="InterPro" id="IPR002075">
    <property type="entry name" value="NTF2_dom"/>
</dbReference>
<dbReference type="InterPro" id="IPR005637">
    <property type="entry name" value="TAP_C_dom"/>
</dbReference>
<dbReference type="OrthoDB" id="25872at2759"/>
<dbReference type="Gene3D" id="1.10.8.10">
    <property type="entry name" value="DNA helicase RuvA subunit, C-terminal domain"/>
    <property type="match status" value="1"/>
</dbReference>
<dbReference type="FunFam" id="3.80.10.10:FF:000296">
    <property type="entry name" value="mRNA export factor MEX67"/>
    <property type="match status" value="1"/>
</dbReference>
<dbReference type="InterPro" id="IPR009060">
    <property type="entry name" value="UBA-like_sf"/>
</dbReference>
<evidence type="ECO:0000256" key="7">
    <source>
        <dbReference type="ARBA" id="ARBA00022816"/>
    </source>
</evidence>
<dbReference type="InterPro" id="IPR032675">
    <property type="entry name" value="LRR_dom_sf"/>
</dbReference>
<evidence type="ECO:0000256" key="10">
    <source>
        <dbReference type="ARBA" id="ARBA00069694"/>
    </source>
</evidence>
<dbReference type="InterPro" id="IPR001611">
    <property type="entry name" value="Leu-rich_rpt"/>
</dbReference>
<feature type="region of interest" description="Disordered" evidence="11">
    <location>
        <begin position="50"/>
        <end position="92"/>
    </location>
</feature>
<keyword evidence="4" id="KW-0963">Cytoplasm</keyword>
<dbReference type="FunFam" id="1.10.8.10:FF:000018">
    <property type="entry name" value="Nuclear RNA export factor 1"/>
    <property type="match status" value="1"/>
</dbReference>
<dbReference type="PROSITE" id="PS51281">
    <property type="entry name" value="TAP_C"/>
    <property type="match status" value="1"/>
</dbReference>
<dbReference type="InterPro" id="IPR057125">
    <property type="entry name" value="NXF1/2/3/5-like_LRR"/>
</dbReference>
<dbReference type="AlphaFoldDB" id="A0A8H7DYU4"/>
<comment type="caution">
    <text evidence="14">The sequence shown here is derived from an EMBL/GenBank/DDBJ whole genome shotgun (WGS) entry which is preliminary data.</text>
</comment>
<dbReference type="EMBL" id="JAACFV010000199">
    <property type="protein sequence ID" value="KAF7503067.1"/>
    <property type="molecule type" value="Genomic_DNA"/>
</dbReference>
<dbReference type="Gene3D" id="3.80.10.10">
    <property type="entry name" value="Ribonuclease Inhibitor"/>
    <property type="match status" value="1"/>
</dbReference>
<dbReference type="SUPFAM" id="SSF52058">
    <property type="entry name" value="L domain-like"/>
    <property type="match status" value="1"/>
</dbReference>
<keyword evidence="6" id="KW-0677">Repeat</keyword>
<dbReference type="PANTHER" id="PTHR10662:SF22">
    <property type="entry name" value="NUCLEAR RNA EXPORT FACTOR 1"/>
    <property type="match status" value="1"/>
</dbReference>
<dbReference type="GO" id="GO:0016973">
    <property type="term" value="P:poly(A)+ mRNA export from nucleus"/>
    <property type="evidence" value="ECO:0007669"/>
    <property type="project" value="TreeGrafter"/>
</dbReference>
<comment type="function">
    <text evidence="9">Involved in the export of mRNA from the nucleus to the cytoplasm.</text>
</comment>
<evidence type="ECO:0000256" key="5">
    <source>
        <dbReference type="ARBA" id="ARBA00022614"/>
    </source>
</evidence>
<dbReference type="GO" id="GO:0042272">
    <property type="term" value="C:nuclear RNA export factor complex"/>
    <property type="evidence" value="ECO:0007669"/>
    <property type="project" value="UniProtKB-ARBA"/>
</dbReference>
<feature type="region of interest" description="Disordered" evidence="11">
    <location>
        <begin position="608"/>
        <end position="627"/>
    </location>
</feature>
<dbReference type="Gene3D" id="3.10.450.50">
    <property type="match status" value="1"/>
</dbReference>
<dbReference type="SMART" id="SM00804">
    <property type="entry name" value="TAP_C"/>
    <property type="match status" value="1"/>
</dbReference>
<dbReference type="Pfam" id="PF03943">
    <property type="entry name" value="TAP_C"/>
    <property type="match status" value="1"/>
</dbReference>
<dbReference type="InterPro" id="IPR018222">
    <property type="entry name" value="Nuclear_transport_factor_2_euk"/>
</dbReference>
<dbReference type="GO" id="GO:0003723">
    <property type="term" value="F:RNA binding"/>
    <property type="evidence" value="ECO:0007669"/>
    <property type="project" value="TreeGrafter"/>
</dbReference>
<evidence type="ECO:0000313" key="15">
    <source>
        <dbReference type="Proteomes" id="UP000606974"/>
    </source>
</evidence>
<dbReference type="Pfam" id="PF22602">
    <property type="entry name" value="NXF_NTF2"/>
    <property type="match status" value="1"/>
</dbReference>
<evidence type="ECO:0000256" key="2">
    <source>
        <dbReference type="ARBA" id="ARBA00009285"/>
    </source>
</evidence>
<accession>A0A8H7DYU4</accession>
<protein>
    <recommendedName>
        <fullName evidence="10">mRNA export factor MEX67</fullName>
    </recommendedName>
</protein>
<evidence type="ECO:0000256" key="9">
    <source>
        <dbReference type="ARBA" id="ARBA00055253"/>
    </source>
</evidence>
<evidence type="ECO:0000256" key="3">
    <source>
        <dbReference type="ARBA" id="ARBA00022448"/>
    </source>
</evidence>
<name>A0A8H7DYU4_9EURO</name>
<dbReference type="Pfam" id="PF24048">
    <property type="entry name" value="LRR_NXF1-5"/>
    <property type="match status" value="1"/>
</dbReference>
<dbReference type="InterPro" id="IPR030217">
    <property type="entry name" value="NXF_fam"/>
</dbReference>
<feature type="domain" description="TAP-C" evidence="13">
    <location>
        <begin position="632"/>
        <end position="687"/>
    </location>
</feature>
<dbReference type="PANTHER" id="PTHR10662">
    <property type="entry name" value="NUCLEAR RNA EXPORT FACTOR"/>
    <property type="match status" value="1"/>
</dbReference>
<keyword evidence="15" id="KW-1185">Reference proteome</keyword>
<comment type="similarity">
    <text evidence="2">Belongs to the NXF family.</text>
</comment>
<keyword evidence="5" id="KW-0433">Leucine-rich repeat</keyword>
<sequence length="688" mass="76093">MRRIKATFFVLHAQPLLEVHLDFQPLIQIRIHLSRHLNIYATAYTTEMNQRGRGRGSWRGGRGGQNRSQQYSSESYSAGVNGGQSNGTDNSHGGLVNIGVRGWRNSKAADSNDGGIGKLREFLERKGSPPSGPPAKITKSRTEGDVFIISVRPELVERMLHLNGFSFAGASLTVERWGNDHLPVLSISPFDQGVAGQPQGQNGFVKQAQPDPSQIGPSSTKAALTQVLAKRYNPSLKLLDLSALKQDPDLQQLGVFATPATESKFFPVLMKICDEVWDTPAKKAESVESIIVSTNNLATVLDITTLAATFPSLKNLDLSNNLIPDFEALKYWRWKFRDLEHLVLTNNPIGSLLDFKKTVMRWYPKLLKLNSAEVRTPKDVQNQQNPIQVLPPYFQDEAEIGAKFITDFFPLFDVDRDTALRNFYDANSTFSVSVNTHAKRVQHEESNHNGPTSWDQYIRKSRNLLKITHLSARQSRLYRGAQIRTTWEQMPRTKHPSLNQHPADWLIECHPLPGLPDPNGAGAPSGGVGGLIIMVHGNFEEMHPQTGKTIDRRSFDRTFVLGPGTGVGGIRVVSDILVLRGPGGSEAWGVSSTYQDLSTAAAALSEPRIPHPEVPAGSGIGEPRPGKSELQVQQEVLAIELSFKTSMKLEWAAKCLMENGWDVGKAWVNFQELVAKEKIPAEAYLVVN</sequence>
<evidence type="ECO:0000256" key="6">
    <source>
        <dbReference type="ARBA" id="ARBA00022737"/>
    </source>
</evidence>
<feature type="compositionally biased region" description="Gly residues" evidence="11">
    <location>
        <begin position="55"/>
        <end position="64"/>
    </location>
</feature>
<evidence type="ECO:0000256" key="11">
    <source>
        <dbReference type="SAM" id="MobiDB-lite"/>
    </source>
</evidence>
<dbReference type="CDD" id="cd14342">
    <property type="entry name" value="UBA_TAP-C"/>
    <property type="match status" value="1"/>
</dbReference>
<dbReference type="Proteomes" id="UP000606974">
    <property type="component" value="Unassembled WGS sequence"/>
</dbReference>
<keyword evidence="8" id="KW-0539">Nucleus</keyword>
<evidence type="ECO:0000256" key="8">
    <source>
        <dbReference type="ARBA" id="ARBA00023242"/>
    </source>
</evidence>